<keyword evidence="1" id="KW-0472">Membrane</keyword>
<keyword evidence="1" id="KW-1133">Transmembrane helix</keyword>
<organism evidence="2">
    <name type="scientific">Hyperionvirus sp</name>
    <dbReference type="NCBI Taxonomy" id="2487770"/>
    <lineage>
        <taxon>Viruses</taxon>
        <taxon>Varidnaviria</taxon>
        <taxon>Bamfordvirae</taxon>
        <taxon>Nucleocytoviricota</taxon>
        <taxon>Megaviricetes</taxon>
        <taxon>Imitervirales</taxon>
        <taxon>Mimiviridae</taxon>
        <taxon>Klosneuvirinae</taxon>
    </lineage>
</organism>
<evidence type="ECO:0000313" key="2">
    <source>
        <dbReference type="EMBL" id="AYV84317.1"/>
    </source>
</evidence>
<name>A0A3G5AAT8_9VIRU</name>
<sequence>MGASGTFFRFCITFFGFCLRNFNVDNIANGGCFFIFYTVGARVIDYVISDDIILNCQVFAGLTSFAIVEGYFFISAKM</sequence>
<evidence type="ECO:0000256" key="1">
    <source>
        <dbReference type="SAM" id="Phobius"/>
    </source>
</evidence>
<gene>
    <name evidence="2" type="ORF">Hyperionvirus22_18</name>
</gene>
<reference evidence="2" key="1">
    <citation type="submission" date="2018-10" db="EMBL/GenBank/DDBJ databases">
        <title>Hidden diversity of soil giant viruses.</title>
        <authorList>
            <person name="Schulz F."/>
            <person name="Alteio L."/>
            <person name="Goudeau D."/>
            <person name="Ryan E.M."/>
            <person name="Malmstrom R.R."/>
            <person name="Blanchard J."/>
            <person name="Woyke T."/>
        </authorList>
    </citation>
    <scope>NUCLEOTIDE SEQUENCE</scope>
    <source>
        <strain evidence="2">HYV1</strain>
    </source>
</reference>
<protein>
    <submittedName>
        <fullName evidence="2">Uncharacterized protein</fullName>
    </submittedName>
</protein>
<accession>A0A3G5AAT8</accession>
<keyword evidence="1" id="KW-0812">Transmembrane</keyword>
<dbReference type="EMBL" id="MK072404">
    <property type="protein sequence ID" value="AYV84317.1"/>
    <property type="molecule type" value="Genomic_DNA"/>
</dbReference>
<proteinExistence type="predicted"/>
<feature type="transmembrane region" description="Helical" evidence="1">
    <location>
        <begin position="52"/>
        <end position="74"/>
    </location>
</feature>